<dbReference type="EMBL" id="CM000880">
    <property type="protein sequence ID" value="KQK18216.1"/>
    <property type="molecule type" value="Genomic_DNA"/>
</dbReference>
<dbReference type="Proteomes" id="UP000008810">
    <property type="component" value="Chromosome 1"/>
</dbReference>
<organism evidence="1">
    <name type="scientific">Brachypodium distachyon</name>
    <name type="common">Purple false brome</name>
    <name type="synonym">Trachynia distachya</name>
    <dbReference type="NCBI Taxonomy" id="15368"/>
    <lineage>
        <taxon>Eukaryota</taxon>
        <taxon>Viridiplantae</taxon>
        <taxon>Streptophyta</taxon>
        <taxon>Embryophyta</taxon>
        <taxon>Tracheophyta</taxon>
        <taxon>Spermatophyta</taxon>
        <taxon>Magnoliopsida</taxon>
        <taxon>Liliopsida</taxon>
        <taxon>Poales</taxon>
        <taxon>Poaceae</taxon>
        <taxon>BOP clade</taxon>
        <taxon>Pooideae</taxon>
        <taxon>Stipodae</taxon>
        <taxon>Brachypodieae</taxon>
        <taxon>Brachypodium</taxon>
    </lineage>
</organism>
<dbReference type="InParanoid" id="A0A0Q3H5N5"/>
<gene>
    <name evidence="1" type="ORF">BRADI_1g39238v3</name>
</gene>
<dbReference type="EnsemblPlants" id="KQK18216">
    <property type="protein sequence ID" value="KQK18216"/>
    <property type="gene ID" value="BRADI_1g39238v3"/>
</dbReference>
<name>A0A0Q3H5N5_BRADI</name>
<proteinExistence type="predicted"/>
<accession>A0A0Q3H5N5</accession>
<evidence type="ECO:0000313" key="2">
    <source>
        <dbReference type="EnsemblPlants" id="KQK18216"/>
    </source>
</evidence>
<dbReference type="AlphaFoldDB" id="A0A0Q3H5N5"/>
<keyword evidence="3" id="KW-1185">Reference proteome</keyword>
<protein>
    <submittedName>
        <fullName evidence="1 2">Uncharacterized protein</fullName>
    </submittedName>
</protein>
<reference evidence="1 2" key="1">
    <citation type="journal article" date="2010" name="Nature">
        <title>Genome sequencing and analysis of the model grass Brachypodium distachyon.</title>
        <authorList>
            <consortium name="International Brachypodium Initiative"/>
        </authorList>
    </citation>
    <scope>NUCLEOTIDE SEQUENCE [LARGE SCALE GENOMIC DNA]</scope>
    <source>
        <strain evidence="1 2">Bd21</strain>
    </source>
</reference>
<reference evidence="2" key="3">
    <citation type="submission" date="2018-08" db="UniProtKB">
        <authorList>
            <consortium name="EnsemblPlants"/>
        </authorList>
    </citation>
    <scope>IDENTIFICATION</scope>
    <source>
        <strain evidence="2">cv. Bd21</strain>
    </source>
</reference>
<evidence type="ECO:0000313" key="3">
    <source>
        <dbReference type="Proteomes" id="UP000008810"/>
    </source>
</evidence>
<reference evidence="1" key="2">
    <citation type="submission" date="2017-06" db="EMBL/GenBank/DDBJ databases">
        <title>WGS assembly of Brachypodium distachyon.</title>
        <authorList>
            <consortium name="The International Brachypodium Initiative"/>
            <person name="Lucas S."/>
            <person name="Harmon-Smith M."/>
            <person name="Lail K."/>
            <person name="Tice H."/>
            <person name="Grimwood J."/>
            <person name="Bruce D."/>
            <person name="Barry K."/>
            <person name="Shu S."/>
            <person name="Lindquist E."/>
            <person name="Wang M."/>
            <person name="Pitluck S."/>
            <person name="Vogel J.P."/>
            <person name="Garvin D.F."/>
            <person name="Mockler T.C."/>
            <person name="Schmutz J."/>
            <person name="Rokhsar D."/>
            <person name="Bevan M.W."/>
        </authorList>
    </citation>
    <scope>NUCLEOTIDE SEQUENCE</scope>
    <source>
        <strain evidence="1">Bd21</strain>
    </source>
</reference>
<sequence>MFKVVVGPGTELLDGIGIDCQDLLQFCLDLVLVQFCLGGGIGELDTPFWDLRISDNKHIEIMKLHKVPKGKQAATEIYSVLARPVFLPNN</sequence>
<evidence type="ECO:0000313" key="1">
    <source>
        <dbReference type="EMBL" id="KQK18216.1"/>
    </source>
</evidence>
<dbReference type="Gramene" id="KQK18216">
    <property type="protein sequence ID" value="KQK18216"/>
    <property type="gene ID" value="BRADI_1g39238v3"/>
</dbReference>